<comment type="caution">
    <text evidence="2">The sequence shown here is derived from an EMBL/GenBank/DDBJ whole genome shotgun (WGS) entry which is preliminary data.</text>
</comment>
<dbReference type="InParanoid" id="A0A0D2J486"/>
<name>A0A0D2J486_9BACT</name>
<keyword evidence="1" id="KW-0472">Membrane</keyword>
<accession>A0A0D2J486</accession>
<dbReference type="EMBL" id="AZAC01000021">
    <property type="protein sequence ID" value="KIX12949.1"/>
    <property type="molecule type" value="Genomic_DNA"/>
</dbReference>
<evidence type="ECO:0000313" key="2">
    <source>
        <dbReference type="EMBL" id="KIX12949.1"/>
    </source>
</evidence>
<evidence type="ECO:0008006" key="4">
    <source>
        <dbReference type="Google" id="ProtNLM"/>
    </source>
</evidence>
<keyword evidence="3" id="KW-1185">Reference proteome</keyword>
<reference evidence="2 3" key="1">
    <citation type="submission" date="2013-11" db="EMBL/GenBank/DDBJ databases">
        <title>Metagenomic analysis of a methanogenic consortium involved in long chain n-alkane degradation.</title>
        <authorList>
            <person name="Davidova I.A."/>
            <person name="Callaghan A.V."/>
            <person name="Wawrik B."/>
            <person name="Pruitt S."/>
            <person name="Marks C."/>
            <person name="Duncan K.E."/>
            <person name="Suflita J.M."/>
        </authorList>
    </citation>
    <scope>NUCLEOTIDE SEQUENCE [LARGE SCALE GENOMIC DNA]</scope>
    <source>
        <strain evidence="2 3">SPR</strain>
    </source>
</reference>
<proteinExistence type="predicted"/>
<dbReference type="Proteomes" id="UP000032233">
    <property type="component" value="Unassembled WGS sequence"/>
</dbReference>
<evidence type="ECO:0000256" key="1">
    <source>
        <dbReference type="SAM" id="Phobius"/>
    </source>
</evidence>
<dbReference type="STRING" id="1429043.X474_16775"/>
<dbReference type="AlphaFoldDB" id="A0A0D2J486"/>
<keyword evidence="1" id="KW-1133">Transmembrane helix</keyword>
<protein>
    <recommendedName>
        <fullName evidence="4">AsmA-like C-terminal domain-containing protein</fullName>
    </recommendedName>
</protein>
<dbReference type="OrthoDB" id="5386349at2"/>
<keyword evidence="1" id="KW-0812">Transmembrane</keyword>
<organism evidence="2 3">
    <name type="scientific">Dethiosulfatarculus sandiegensis</name>
    <dbReference type="NCBI Taxonomy" id="1429043"/>
    <lineage>
        <taxon>Bacteria</taxon>
        <taxon>Pseudomonadati</taxon>
        <taxon>Thermodesulfobacteriota</taxon>
        <taxon>Desulfarculia</taxon>
        <taxon>Desulfarculales</taxon>
        <taxon>Desulfarculaceae</taxon>
        <taxon>Dethiosulfatarculus</taxon>
    </lineage>
</organism>
<evidence type="ECO:0000313" key="3">
    <source>
        <dbReference type="Proteomes" id="UP000032233"/>
    </source>
</evidence>
<feature type="transmembrane region" description="Helical" evidence="1">
    <location>
        <begin position="12"/>
        <end position="33"/>
    </location>
</feature>
<dbReference type="RefSeq" id="WP_044350033.1">
    <property type="nucleotide sequence ID" value="NZ_AZAC01000021.1"/>
</dbReference>
<gene>
    <name evidence="2" type="ORF">X474_16775</name>
</gene>
<sequence>MAEKSSKKRLKWLGILPALLLAAILALGFIFYLKPELALPLIQKTLEKNDITLTFDSLEVKADPPSAQFKKLKVTSKQGLDLELDTLDLKFRPSALWQGGYWFKQVTARDLFLKMEQNKSSPGPPDLSGLAWVFKAARASCQNINLDIKAGGSAFSLENGTLTTIPETTALAGITVLGKLSYAMDQMRVKTHIQGKGKITGANALAMDLDLTNLDLDLPWLKSPGRARAELKLTGKELNLPKLELHLDKADLNLPSRIVLKTQKAKLMAALGLDLKTNLLSLSLKQFDLPGLARGKGQLSTTSQNEIKGVITGTLLDTAGLLSTLQPLLPSQTRELALSGPLPVEFSWGEKPYTNGFALELRPSQTRFKGFGLDTALKGQLSLKGPWQGPVALKGNVSIKGNFTQHGLLIKGFELNTPLSGLAASPELLGFDLKIPQGKAFYHKKNLDLGAASLKGQIKKQNQDWQASDLVLICPKLGKFTGRLTFANEKLKAGLEGQALKLSRLLPLTTLFMDTPLKDWNPEGLIDLKAVFTRQGKSPKISLDLSAASLETASPDGVFMAQGLGGTLKANLSLSSSPLVELELKLNQGEALWKTIYLNLVQTPIYSKATSRISPKGDFKDTRLETRLQDMGVLKAKGDLMKQAKGTFSFNGGLNLEKLKINKIFKTFIKDPLADANPDLALLSPDGDADLELILSGSAKKADLKGSLRLKDFSLKLSQEATALKGLNLNLPLAYKWGEKIKRGSKNYPWGSLKIALLDLPGLKLANLDMPVRLRPNLLELGKGLSMPLFGGNLQLRKIKIKEPLSADYKGLLEARLDNLDLAELAPGLLQGSLQGAWRKARINTQEMAVRGSLKGTLYQGELLLSNLRVSRPFSPGREIGLNLKVRSMDLKGLSQALGAGIVTGRVDLDLNNLRLAYGQPIAFDLKVLSLPVPDVPQKVSIQAVNSISVVGTGSGLTGLGVDLFKTFMQEFPYEKIGFSCSLKNDVFSVRGLIKENGVEYLVKKPPFLGINVVNRNERNHISFKDMADRLKRVTEKK</sequence>